<name>A0A561R6N9_9HYPH</name>
<dbReference type="AlphaFoldDB" id="A0A561R6N9"/>
<dbReference type="Proteomes" id="UP000320653">
    <property type="component" value="Unassembled WGS sequence"/>
</dbReference>
<organism evidence="2 3">
    <name type="scientific">Neorhizobium alkalisoli</name>
    <dbReference type="NCBI Taxonomy" id="528178"/>
    <lineage>
        <taxon>Bacteria</taxon>
        <taxon>Pseudomonadati</taxon>
        <taxon>Pseudomonadota</taxon>
        <taxon>Alphaproteobacteria</taxon>
        <taxon>Hyphomicrobiales</taxon>
        <taxon>Rhizobiaceae</taxon>
        <taxon>Rhizobium/Agrobacterium group</taxon>
        <taxon>Neorhizobium</taxon>
    </lineage>
</organism>
<protein>
    <submittedName>
        <fullName evidence="2">Uncharacterized protein</fullName>
    </submittedName>
</protein>
<comment type="caution">
    <text evidence="2">The sequence shown here is derived from an EMBL/GenBank/DDBJ whole genome shotgun (WGS) entry which is preliminary data.</text>
</comment>
<dbReference type="OrthoDB" id="8392808at2"/>
<proteinExistence type="predicted"/>
<sequence>MTVPPKESRPKESEEALRDGTEMLPERFDQSIAGENPDVAVTDADIDEALEESFPASDPPASYHIA</sequence>
<feature type="region of interest" description="Disordered" evidence="1">
    <location>
        <begin position="1"/>
        <end position="22"/>
    </location>
</feature>
<evidence type="ECO:0000256" key="1">
    <source>
        <dbReference type="SAM" id="MobiDB-lite"/>
    </source>
</evidence>
<dbReference type="EMBL" id="VIWP01000001">
    <property type="protein sequence ID" value="TWF58273.1"/>
    <property type="molecule type" value="Genomic_DNA"/>
</dbReference>
<keyword evidence="3" id="KW-1185">Reference proteome</keyword>
<evidence type="ECO:0000313" key="3">
    <source>
        <dbReference type="Proteomes" id="UP000320653"/>
    </source>
</evidence>
<accession>A0A561R6N9</accession>
<reference evidence="2 3" key="1">
    <citation type="submission" date="2019-06" db="EMBL/GenBank/DDBJ databases">
        <title>Sorghum-associated microbial communities from plants grown in Nebraska, USA.</title>
        <authorList>
            <person name="Schachtman D."/>
        </authorList>
    </citation>
    <scope>NUCLEOTIDE SEQUENCE [LARGE SCALE GENOMIC DNA]</scope>
    <source>
        <strain evidence="2 3">1225</strain>
    </source>
</reference>
<dbReference type="RefSeq" id="WP_145633704.1">
    <property type="nucleotide sequence ID" value="NZ_VIWP01000001.1"/>
</dbReference>
<gene>
    <name evidence="2" type="ORF">FHW37_10177</name>
</gene>
<evidence type="ECO:0000313" key="2">
    <source>
        <dbReference type="EMBL" id="TWF58273.1"/>
    </source>
</evidence>